<evidence type="ECO:0000313" key="12">
    <source>
        <dbReference type="EMBL" id="ECH7212653.1"/>
    </source>
</evidence>
<evidence type="ECO:0000313" key="8">
    <source>
        <dbReference type="EMBL" id="EAH0219509.1"/>
    </source>
</evidence>
<geneLocation type="plasmid" evidence="2">
    <name>pLmA144</name>
</geneLocation>
<evidence type="ECO:0000313" key="18">
    <source>
        <dbReference type="EMBL" id="UUJ81158.1"/>
    </source>
</evidence>
<reference evidence="27 28" key="4">
    <citation type="submission" date="2019-04" db="EMBL/GenBank/DDBJ databases">
        <authorList>
            <person name="Ashton P.M."/>
            <person name="Dallman T."/>
            <person name="Nair S."/>
            <person name="De Pinna E."/>
            <person name="Peters T."/>
            <person name="Grant K."/>
        </authorList>
    </citation>
    <scope>NUCLEOTIDE SEQUENCE [LARGE SCALE GENOMIC DNA]</scope>
    <source>
        <strain evidence="9 31">406731</strain>
        <strain evidence="7 30">429821</strain>
        <strain evidence="10 28">562417</strain>
        <strain evidence="11 29">562428</strain>
        <strain evidence="8 27">563356</strain>
        <strain evidence="3 23">688377</strain>
        <strain evidence="13 26">760311</strain>
        <strain evidence="14 25">883775</strain>
        <strain evidence="5">RL15000161</strain>
    </source>
</reference>
<evidence type="ECO:0000313" key="23">
    <source>
        <dbReference type="Proteomes" id="UP000413786"/>
    </source>
</evidence>
<dbReference type="EMBL" id="AABAWE010000009">
    <property type="protein sequence ID" value="EAG2088445.1"/>
    <property type="molecule type" value="Genomic_DNA"/>
</dbReference>
<gene>
    <name evidence="6" type="ORF">BCZ21_14345</name>
    <name evidence="18" type="ORF">BES38_15075</name>
    <name evidence="4" type="ORF">CD20_15560</name>
    <name evidence="10" type="ORF">D4271_14445</name>
    <name evidence="7" type="ORF">D4C60_15085</name>
    <name evidence="8" type="ORF">D4D89_14380</name>
    <name evidence="9" type="ORF">D4U23_14395</name>
    <name evidence="11" type="ORF">D5M70_13910</name>
    <name evidence="17" type="ORF">DCK61_15280</name>
    <name evidence="3" type="ORF">E0I39_13990</name>
    <name evidence="5" type="ORF">E1V33_13205</name>
    <name evidence="13" type="ORF">FJU19_14150</name>
    <name evidence="12" type="ORF">FPL45_15085</name>
    <name evidence="14" type="ORF">G3R95_002866</name>
    <name evidence="15" type="ORF">GHH22_14600</name>
    <name evidence="16" type="ORF">GHO09_13945</name>
    <name evidence="2" type="ORF">pA144_0035</name>
</gene>
<dbReference type="EMBL" id="AANOZB010000013">
    <property type="protein sequence ID" value="EDP8411287.1"/>
    <property type="molecule type" value="Genomic_DNA"/>
</dbReference>
<dbReference type="EMBL" id="AAARIE010000021">
    <property type="protein sequence ID" value="EAE2661118.1"/>
    <property type="molecule type" value="Genomic_DNA"/>
</dbReference>
<dbReference type="Proteomes" id="UP000478945">
    <property type="component" value="Unassembled WGS sequence"/>
</dbReference>
<dbReference type="Proteomes" id="UP000460224">
    <property type="component" value="Unassembled WGS sequence"/>
</dbReference>
<protein>
    <submittedName>
        <fullName evidence="2">Uncharacterized protein</fullName>
    </submittedName>
</protein>
<evidence type="ECO:0000313" key="20">
    <source>
        <dbReference type="Proteomes" id="UP000337746"/>
    </source>
</evidence>
<dbReference type="EMBL" id="KU513859">
    <property type="protein sequence ID" value="AMQ45780.1"/>
    <property type="molecule type" value="Genomic_DNA"/>
</dbReference>
<dbReference type="Proteomes" id="UP000566597">
    <property type="component" value="Unassembled WGS sequence"/>
</dbReference>
<name>A0A142EC92_LISMN</name>
<reference evidence="15 32" key="2">
    <citation type="journal article" date="2018" name="Genome Biol.">
        <title>SKESA: strategic k-mer extension for scrupulous assemblies.</title>
        <authorList>
            <person name="Souvorov A."/>
            <person name="Agarwala R."/>
            <person name="Lipman D.J."/>
        </authorList>
    </citation>
    <scope>NUCLEOTIDE SEQUENCE [LARGE SCALE GENOMIC DNA]</scope>
    <source>
        <strain evidence="15">09CEB371LM</strain>
        <strain evidence="16">Sam_F526FDD3-C0F7-43DB-B204-E231FEF9C926</strain>
    </source>
</reference>
<dbReference type="EMBL" id="CP098508">
    <property type="protein sequence ID" value="UUJ81158.1"/>
    <property type="molecule type" value="Genomic_DNA"/>
</dbReference>
<dbReference type="EMBL" id="AABGFX010000015">
    <property type="protein sequence ID" value="EAH3128405.1"/>
    <property type="molecule type" value="Genomic_DNA"/>
</dbReference>
<evidence type="ECO:0000313" key="31">
    <source>
        <dbReference type="Proteomes" id="UP000566597"/>
    </source>
</evidence>
<dbReference type="EMBL" id="DAAEQL010000010">
    <property type="protein sequence ID" value="HAA8491609.1"/>
    <property type="molecule type" value="Genomic_DNA"/>
</dbReference>
<feature type="transmembrane region" description="Helical" evidence="1">
    <location>
        <begin position="12"/>
        <end position="31"/>
    </location>
</feature>
<dbReference type="EMBL" id="AAAPCR010000022">
    <property type="protein sequence ID" value="EAD8147465.1"/>
    <property type="molecule type" value="Genomic_DNA"/>
</dbReference>
<dbReference type="EMBL" id="DAAEEB010000014">
    <property type="protein sequence ID" value="HAA8054371.1"/>
    <property type="molecule type" value="Genomic_DNA"/>
</dbReference>
<dbReference type="EMBL" id="AABEVT010000010">
    <property type="protein sequence ID" value="EAH0253579.1"/>
    <property type="molecule type" value="Genomic_DNA"/>
</dbReference>
<evidence type="ECO:0000313" key="25">
    <source>
        <dbReference type="Proteomes" id="UP000470497"/>
    </source>
</evidence>
<evidence type="ECO:0000313" key="5">
    <source>
        <dbReference type="EMBL" id="EAE2661118.1"/>
    </source>
</evidence>
<evidence type="ECO:0000313" key="14">
    <source>
        <dbReference type="EMBL" id="EDP8411287.1"/>
    </source>
</evidence>
<keyword evidence="1" id="KW-1133">Transmembrane helix</keyword>
<dbReference type="EMBL" id="QDAY01000008">
    <property type="protein sequence ID" value="KAA9446562.1"/>
    <property type="molecule type" value="Genomic_DNA"/>
</dbReference>
<evidence type="ECO:0000313" key="15">
    <source>
        <dbReference type="EMBL" id="HAA8054371.1"/>
    </source>
</evidence>
<evidence type="ECO:0000313" key="27">
    <source>
        <dbReference type="Proteomes" id="UP000517258"/>
    </source>
</evidence>
<evidence type="ECO:0000313" key="24">
    <source>
        <dbReference type="Proteomes" id="UP000460224"/>
    </source>
</evidence>
<dbReference type="Proteomes" id="UP000548826">
    <property type="component" value="Unassembled WGS sequence"/>
</dbReference>
<evidence type="ECO:0000313" key="2">
    <source>
        <dbReference type="EMBL" id="AMQ45780.1"/>
    </source>
</evidence>
<evidence type="ECO:0000313" key="17">
    <source>
        <dbReference type="EMBL" id="KAA9446562.1"/>
    </source>
</evidence>
<evidence type="ECO:0000313" key="29">
    <source>
        <dbReference type="Proteomes" id="UP000529135"/>
    </source>
</evidence>
<dbReference type="EMBL" id="AABEVI010000014">
    <property type="protein sequence ID" value="EAH0219509.1"/>
    <property type="molecule type" value="Genomic_DNA"/>
</dbReference>
<evidence type="ECO:0000313" key="6">
    <source>
        <dbReference type="EMBL" id="EAG2088445.1"/>
    </source>
</evidence>
<feature type="transmembrane region" description="Helical" evidence="1">
    <location>
        <begin position="43"/>
        <end position="62"/>
    </location>
</feature>
<evidence type="ECO:0000313" key="9">
    <source>
        <dbReference type="EMBL" id="EAH0253579.1"/>
    </source>
</evidence>
<reference evidence="15" key="6">
    <citation type="submission" date="2019-10" db="EMBL/GenBank/DDBJ databases">
        <authorList>
            <consortium name="NCBI Pathogen Detection Project"/>
        </authorList>
    </citation>
    <scope>NUCLEOTIDE SEQUENCE</scope>
    <source>
        <strain evidence="15">09CEB371LM</strain>
        <strain evidence="16">Sam_F526FDD3-C0F7-43DB-B204-E231FEF9C926</strain>
    </source>
</reference>
<evidence type="ECO:0000313" key="4">
    <source>
        <dbReference type="EMBL" id="EAD8147465.1"/>
    </source>
</evidence>
<accession>A0A142EC92</accession>
<reference evidence="2" key="1">
    <citation type="submission" date="2016-01" db="EMBL/GenBank/DDBJ databases">
        <title>Whole Genome Sequence of Listeria monocytogenes Serovar 1/2a Strain IZSAM_Lm_15_17439_A144 responsible of a human outbreak in 2008.</title>
        <authorList>
            <person name="Orsini M."/>
            <person name="Ordinelli A."/>
            <person name="Cornacchia A."/>
            <person name="Acciari V."/>
            <person name="Centorame P."/>
            <person name="Torresi M."/>
            <person name="Pompei A."/>
            <person name="Camma C."/>
            <person name="Gattuso A."/>
            <person name="Gianfranceschi M."/>
            <person name="Pomilio F."/>
        </authorList>
    </citation>
    <scope>NUCLEOTIDE SEQUENCE</scope>
    <source>
        <strain evidence="2">IZSAM_Lm_15_17439_A144</strain>
        <plasmid evidence="2">pLmA144</plasmid>
    </source>
</reference>
<dbReference type="Proteomes" id="UP000525068">
    <property type="component" value="Unassembled WGS sequence"/>
</dbReference>
<keyword evidence="1" id="KW-0812">Transmembrane</keyword>
<dbReference type="PATRIC" id="fig|1639.1020.peg.743"/>
<dbReference type="AlphaFoldDB" id="A0A142EC92"/>
<reference evidence="17 24" key="3">
    <citation type="submission" date="2018-04" db="EMBL/GenBank/DDBJ databases">
        <title>Genome Analysis of a Prevalent Clone of Listeria monocytogenes Sequence Type 87 in China.</title>
        <authorList>
            <person name="Wang Y."/>
        </authorList>
    </citation>
    <scope>NUCLEOTIDE SEQUENCE [LARGE SCALE GENOMIC DNA]</scope>
    <source>
        <strain evidence="17 24">ICDC_LM1523</strain>
    </source>
</reference>
<evidence type="ECO:0000313" key="11">
    <source>
        <dbReference type="EMBL" id="EAH3128405.1"/>
    </source>
</evidence>
<evidence type="ECO:0000313" key="13">
    <source>
        <dbReference type="EMBL" id="ECL0132242.1"/>
    </source>
</evidence>
<evidence type="ECO:0000313" key="30">
    <source>
        <dbReference type="Proteomes" id="UP000548826"/>
    </source>
</evidence>
<evidence type="ECO:0000313" key="21">
    <source>
        <dbReference type="Proteomes" id="UP000352246"/>
    </source>
</evidence>
<geneLocation type="plasmid" evidence="18 19">
    <name>pLM58-55</name>
</geneLocation>
<dbReference type="Proteomes" id="UP000840039">
    <property type="component" value="Unassembled WGS sequence"/>
</dbReference>
<evidence type="ECO:0000313" key="28">
    <source>
        <dbReference type="Proteomes" id="UP000525068"/>
    </source>
</evidence>
<dbReference type="EMBL" id="AAJEKY010000014">
    <property type="protein sequence ID" value="ECL0132242.1"/>
    <property type="molecule type" value="Genomic_DNA"/>
</dbReference>
<evidence type="ECO:0000313" key="26">
    <source>
        <dbReference type="Proteomes" id="UP000478945"/>
    </source>
</evidence>
<dbReference type="RefSeq" id="WP_012952148.1">
    <property type="nucleotide sequence ID" value="NZ_BAAFVF010000014.1"/>
</dbReference>
<dbReference type="EMBL" id="AABEQV010000014">
    <property type="protein sequence ID" value="EAG9858325.1"/>
    <property type="molecule type" value="Genomic_DNA"/>
</dbReference>
<evidence type="ECO:0000313" key="3">
    <source>
        <dbReference type="EMBL" id="EAC4484006.1"/>
    </source>
</evidence>
<evidence type="ECO:0000313" key="19">
    <source>
        <dbReference type="Proteomes" id="UP000193519"/>
    </source>
</evidence>
<organism evidence="2">
    <name type="scientific">Listeria monocytogenes</name>
    <dbReference type="NCBI Taxonomy" id="1639"/>
    <lineage>
        <taxon>Bacteria</taxon>
        <taxon>Bacillati</taxon>
        <taxon>Bacillota</taxon>
        <taxon>Bacilli</taxon>
        <taxon>Bacillales</taxon>
        <taxon>Listeriaceae</taxon>
        <taxon>Listeria</taxon>
    </lineage>
</organism>
<dbReference type="Proteomes" id="UP000352246">
    <property type="component" value="Unassembled WGS sequence"/>
</dbReference>
<evidence type="ECO:0000313" key="16">
    <source>
        <dbReference type="EMBL" id="HAA8491609.1"/>
    </source>
</evidence>
<dbReference type="Proteomes" id="UP000517258">
    <property type="component" value="Unassembled WGS sequence"/>
</dbReference>
<dbReference type="Proteomes" id="UP000371553">
    <property type="component" value="Unassembled WGS sequence"/>
</dbReference>
<evidence type="ECO:0000313" key="7">
    <source>
        <dbReference type="EMBL" id="EAG9858325.1"/>
    </source>
</evidence>
<evidence type="ECO:0000313" key="10">
    <source>
        <dbReference type="EMBL" id="EAH1616615.1"/>
    </source>
</evidence>
<dbReference type="Proteomes" id="UP000337746">
    <property type="component" value="Unassembled WGS sequence"/>
</dbReference>
<dbReference type="EMBL" id="AAAIJX010000013">
    <property type="protein sequence ID" value="EAC4484006.1"/>
    <property type="molecule type" value="Genomic_DNA"/>
</dbReference>
<evidence type="ECO:0000256" key="1">
    <source>
        <dbReference type="SAM" id="Phobius"/>
    </source>
</evidence>
<dbReference type="Proteomes" id="UP000470497">
    <property type="component" value="Unassembled WGS sequence"/>
</dbReference>
<dbReference type="Proteomes" id="UP000383365">
    <property type="component" value="Unassembled WGS sequence"/>
</dbReference>
<dbReference type="EMBL" id="AABFMV010000016">
    <property type="protein sequence ID" value="EAH1616615.1"/>
    <property type="molecule type" value="Genomic_DNA"/>
</dbReference>
<reference evidence="12 21" key="5">
    <citation type="submission" date="2019-07" db="EMBL/GenBank/DDBJ databases">
        <authorList>
            <consortium name="GenomeTrakr: Next Generation Sequencing Network for Food Pathogen Tracability"/>
        </authorList>
    </citation>
    <scope>NUCLEOTIDE SEQUENCE [LARGE SCALE GENOMIC DNA]</scope>
    <source>
        <strain evidence="12 21">FDA00014472</strain>
        <strain evidence="6 20">FLAG-54356</strain>
        <strain evidence="4 22">NYAG13B12507-5</strain>
    </source>
</reference>
<sequence>METWRSLLENFYWIIQIIGVGVLIAAVYYAWKVKVKKYRSFYIIEAVILFSLNGFFVYSHFIG</sequence>
<dbReference type="Proteomes" id="UP000529135">
    <property type="component" value="Unassembled WGS sequence"/>
</dbReference>
<dbReference type="EMBL" id="AAISWI010000022">
    <property type="protein sequence ID" value="ECH7212653.1"/>
    <property type="molecule type" value="Genomic_DNA"/>
</dbReference>
<evidence type="ECO:0000313" key="32">
    <source>
        <dbReference type="Proteomes" id="UP000840567"/>
    </source>
</evidence>
<evidence type="ECO:0000313" key="22">
    <source>
        <dbReference type="Proteomes" id="UP000371553"/>
    </source>
</evidence>
<dbReference type="Proteomes" id="UP000413786">
    <property type="component" value="Unassembled WGS sequence"/>
</dbReference>
<dbReference type="Proteomes" id="UP000193519">
    <property type="component" value="Plasmid pLM58-55"/>
</dbReference>
<proteinExistence type="predicted"/>
<reference evidence="18" key="7">
    <citation type="submission" date="2022-06" db="EMBL/GenBank/DDBJ databases">
        <title>Complete genomes of Listeria monocytogenes strains L58-55 and 6179.</title>
        <authorList>
            <person name="Schmitz-Esser S."/>
            <person name="Tibbs-Cortes B.W."/>
        </authorList>
    </citation>
    <scope>NUCLEOTIDE SEQUENCE</scope>
    <source>
        <strain evidence="18">L58-55</strain>
        <plasmid evidence="18">pLM58-55</plasmid>
    </source>
</reference>
<keyword evidence="1" id="KW-0472">Membrane</keyword>
<keyword evidence="2" id="KW-0614">Plasmid</keyword>
<dbReference type="Proteomes" id="UP000840567">
    <property type="component" value="Unassembled WGS sequence"/>
</dbReference>